<accession>A0A834W4P3</accession>
<organism evidence="1 2">
    <name type="scientific">Senna tora</name>
    <dbReference type="NCBI Taxonomy" id="362788"/>
    <lineage>
        <taxon>Eukaryota</taxon>
        <taxon>Viridiplantae</taxon>
        <taxon>Streptophyta</taxon>
        <taxon>Embryophyta</taxon>
        <taxon>Tracheophyta</taxon>
        <taxon>Spermatophyta</taxon>
        <taxon>Magnoliopsida</taxon>
        <taxon>eudicotyledons</taxon>
        <taxon>Gunneridae</taxon>
        <taxon>Pentapetalae</taxon>
        <taxon>rosids</taxon>
        <taxon>fabids</taxon>
        <taxon>Fabales</taxon>
        <taxon>Fabaceae</taxon>
        <taxon>Caesalpinioideae</taxon>
        <taxon>Cassia clade</taxon>
        <taxon>Senna</taxon>
    </lineage>
</organism>
<dbReference type="Proteomes" id="UP000634136">
    <property type="component" value="Unassembled WGS sequence"/>
</dbReference>
<protein>
    <submittedName>
        <fullName evidence="1">Uncharacterized protein</fullName>
    </submittedName>
</protein>
<sequence length="22" mass="2539">MAQRQIILWDRHKGFPTSGSIP</sequence>
<name>A0A834W4P3_9FABA</name>
<comment type="caution">
    <text evidence="1">The sequence shown here is derived from an EMBL/GenBank/DDBJ whole genome shotgun (WGS) entry which is preliminary data.</text>
</comment>
<dbReference type="AlphaFoldDB" id="A0A834W4P3"/>
<gene>
    <name evidence="1" type="ORF">G2W53_037847</name>
</gene>
<evidence type="ECO:0000313" key="2">
    <source>
        <dbReference type="Proteomes" id="UP000634136"/>
    </source>
</evidence>
<proteinExistence type="predicted"/>
<evidence type="ECO:0000313" key="1">
    <source>
        <dbReference type="EMBL" id="KAF7805686.1"/>
    </source>
</evidence>
<keyword evidence="2" id="KW-1185">Reference proteome</keyword>
<dbReference type="EMBL" id="JAAIUW010000012">
    <property type="protein sequence ID" value="KAF7805686.1"/>
    <property type="molecule type" value="Genomic_DNA"/>
</dbReference>
<reference evidence="1" key="1">
    <citation type="submission" date="2020-09" db="EMBL/GenBank/DDBJ databases">
        <title>Genome-Enabled Discovery of Anthraquinone Biosynthesis in Senna tora.</title>
        <authorList>
            <person name="Kang S.-H."/>
            <person name="Pandey R.P."/>
            <person name="Lee C.-M."/>
            <person name="Sim J.-S."/>
            <person name="Jeong J.-T."/>
            <person name="Choi B.-S."/>
            <person name="Jung M."/>
            <person name="Ginzburg D."/>
            <person name="Zhao K."/>
            <person name="Won S.Y."/>
            <person name="Oh T.-J."/>
            <person name="Yu Y."/>
            <person name="Kim N.-H."/>
            <person name="Lee O.R."/>
            <person name="Lee T.-H."/>
            <person name="Bashyal P."/>
            <person name="Kim T.-S."/>
            <person name="Lee W.-H."/>
            <person name="Kawkins C."/>
            <person name="Kim C.-K."/>
            <person name="Kim J.S."/>
            <person name="Ahn B.O."/>
            <person name="Rhee S.Y."/>
            <person name="Sohng J.K."/>
        </authorList>
    </citation>
    <scope>NUCLEOTIDE SEQUENCE</scope>
    <source>
        <tissue evidence="1">Leaf</tissue>
    </source>
</reference>